<gene>
    <name evidence="7" type="ORF">ACRE_037920</name>
</gene>
<dbReference type="AlphaFoldDB" id="A0A086T7R3"/>
<dbReference type="InterPro" id="IPR036259">
    <property type="entry name" value="MFS_trans_sf"/>
</dbReference>
<feature type="transmembrane region" description="Helical" evidence="6">
    <location>
        <begin position="424"/>
        <end position="443"/>
    </location>
</feature>
<keyword evidence="2 6" id="KW-0812">Transmembrane</keyword>
<feature type="transmembrane region" description="Helical" evidence="6">
    <location>
        <begin position="106"/>
        <end position="125"/>
    </location>
</feature>
<keyword evidence="4 6" id="KW-0472">Membrane</keyword>
<feature type="transmembrane region" description="Helical" evidence="6">
    <location>
        <begin position="71"/>
        <end position="94"/>
    </location>
</feature>
<comment type="caution">
    <text evidence="7">The sequence shown here is derived from an EMBL/GenBank/DDBJ whole genome shotgun (WGS) entry which is preliminary data.</text>
</comment>
<protein>
    <submittedName>
        <fullName evidence="7">Putative MFS-type transporter-like protein</fullName>
    </submittedName>
</protein>
<reference evidence="8" key="1">
    <citation type="journal article" date="2014" name="Genome Announc.">
        <title>Genome sequence and annotation of Acremonium chrysogenum, producer of the beta-lactam antibiotic cephalosporin C.</title>
        <authorList>
            <person name="Terfehr D."/>
            <person name="Dahlmann T.A."/>
            <person name="Specht T."/>
            <person name="Zadra I."/>
            <person name="Kuernsteiner H."/>
            <person name="Kueck U."/>
        </authorList>
    </citation>
    <scope>NUCLEOTIDE SEQUENCE [LARGE SCALE GENOMIC DNA]</scope>
    <source>
        <strain evidence="8">ATCC 11550 / CBS 779.69 / DSM 880 / IAM 14645 / JCM 23072 / IMI 49137</strain>
    </source>
</reference>
<name>A0A086T7R3_HAPC1</name>
<evidence type="ECO:0000313" key="8">
    <source>
        <dbReference type="Proteomes" id="UP000029964"/>
    </source>
</evidence>
<feature type="transmembrane region" description="Helical" evidence="6">
    <location>
        <begin position="225"/>
        <end position="245"/>
    </location>
</feature>
<feature type="transmembrane region" description="Helical" evidence="6">
    <location>
        <begin position="338"/>
        <end position="360"/>
    </location>
</feature>
<dbReference type="SUPFAM" id="SSF103473">
    <property type="entry name" value="MFS general substrate transporter"/>
    <property type="match status" value="1"/>
</dbReference>
<evidence type="ECO:0000256" key="1">
    <source>
        <dbReference type="ARBA" id="ARBA00004141"/>
    </source>
</evidence>
<keyword evidence="8" id="KW-1185">Reference proteome</keyword>
<dbReference type="PANTHER" id="PTHR23502">
    <property type="entry name" value="MAJOR FACILITATOR SUPERFAMILY"/>
    <property type="match status" value="1"/>
</dbReference>
<evidence type="ECO:0000256" key="2">
    <source>
        <dbReference type="ARBA" id="ARBA00022692"/>
    </source>
</evidence>
<feature type="transmembrane region" description="Helical" evidence="6">
    <location>
        <begin position="199"/>
        <end position="219"/>
    </location>
</feature>
<evidence type="ECO:0000313" key="7">
    <source>
        <dbReference type="EMBL" id="KFH45395.1"/>
    </source>
</evidence>
<comment type="subcellular location">
    <subcellularLocation>
        <location evidence="1">Membrane</location>
        <topology evidence="1">Multi-pass membrane protein</topology>
    </subcellularLocation>
</comment>
<proteinExistence type="predicted"/>
<keyword evidence="3 6" id="KW-1133">Transmembrane helix</keyword>
<feature type="compositionally biased region" description="Basic and acidic residues" evidence="5">
    <location>
        <begin position="281"/>
        <end position="292"/>
    </location>
</feature>
<feature type="transmembrane region" description="Helical" evidence="6">
    <location>
        <begin position="488"/>
        <end position="507"/>
    </location>
</feature>
<feature type="region of interest" description="Disordered" evidence="5">
    <location>
        <begin position="1"/>
        <end position="23"/>
    </location>
</feature>
<feature type="transmembrane region" description="Helical" evidence="6">
    <location>
        <begin position="449"/>
        <end position="476"/>
    </location>
</feature>
<evidence type="ECO:0000256" key="5">
    <source>
        <dbReference type="SAM" id="MobiDB-lite"/>
    </source>
</evidence>
<organism evidence="7 8">
    <name type="scientific">Hapsidospora chrysogenum (strain ATCC 11550 / CBS 779.69 / DSM 880 / IAM 14645 / JCM 23072 / IMI 49137)</name>
    <name type="common">Acremonium chrysogenum</name>
    <dbReference type="NCBI Taxonomy" id="857340"/>
    <lineage>
        <taxon>Eukaryota</taxon>
        <taxon>Fungi</taxon>
        <taxon>Dikarya</taxon>
        <taxon>Ascomycota</taxon>
        <taxon>Pezizomycotina</taxon>
        <taxon>Sordariomycetes</taxon>
        <taxon>Hypocreomycetidae</taxon>
        <taxon>Hypocreales</taxon>
        <taxon>Bionectriaceae</taxon>
        <taxon>Hapsidospora</taxon>
    </lineage>
</organism>
<dbReference type="Gene3D" id="1.20.1250.20">
    <property type="entry name" value="MFS general substrate transporter like domains"/>
    <property type="match status" value="1"/>
</dbReference>
<dbReference type="Pfam" id="PF07690">
    <property type="entry name" value="MFS_1"/>
    <property type="match status" value="1"/>
</dbReference>
<dbReference type="STRING" id="857340.A0A086T7R3"/>
<accession>A0A086T7R3</accession>
<dbReference type="EMBL" id="JPKY01000033">
    <property type="protein sequence ID" value="KFH45395.1"/>
    <property type="molecule type" value="Genomic_DNA"/>
</dbReference>
<dbReference type="GO" id="GO:0022857">
    <property type="term" value="F:transmembrane transporter activity"/>
    <property type="evidence" value="ECO:0007669"/>
    <property type="project" value="InterPro"/>
</dbReference>
<feature type="transmembrane region" description="Helical" evidence="6">
    <location>
        <begin position="137"/>
        <end position="156"/>
    </location>
</feature>
<dbReference type="InterPro" id="IPR011701">
    <property type="entry name" value="MFS"/>
</dbReference>
<dbReference type="OrthoDB" id="5215911at2759"/>
<dbReference type="Proteomes" id="UP000029964">
    <property type="component" value="Unassembled WGS sequence"/>
</dbReference>
<dbReference type="GO" id="GO:0005886">
    <property type="term" value="C:plasma membrane"/>
    <property type="evidence" value="ECO:0007669"/>
    <property type="project" value="TreeGrafter"/>
</dbReference>
<evidence type="ECO:0000256" key="4">
    <source>
        <dbReference type="ARBA" id="ARBA00023136"/>
    </source>
</evidence>
<sequence>MPGSSSSSPECGDVDESPDSQIPGTIKLVDIDRNETSTALHTGKQSDIILVPTPSRDANDPLNWSPARKRLHLTCLIVFVFSNGMCLSVVYSVLVPLSTALDVTVGNLNAGTGYMFLLCGWGLLFWQPFALQYGKRLTYLLSILALVATSVWSPYARGDGQWIARNIITGFVAAPIEALPEASITDMYFAHERGKYMGWYAWTLTSSNFFAPIICGFINDGLGYRWPFFIMAIFAGASFAFLFFFMEETNYDRPRNSDALRHGRVTPARDAVKGTDSAAADSRDVSAAHEKGQPSSSNTAPAELILEGKEKTLAQKLSLRDKPRPFQMHRGVWQILRLLSWPVVFYSGFSFGSYLILFNILNATASVIFGGPPYGFKPSIVGLTYISCMIGVVVGAWYTGAFSDWFVLKLARRNKGIYEPEYRLWLFSLTTILVPASLILWGVGAANSVHWVGLTFAMLILAACSTAGVTLSVSYLVDSFREISGDGLASIILVRNTMSFAIGYGITPWIESLGLRDCFISVAFVGMAICAVFLPVIIWGKGLRARKRESYWREVRIRREKGMH</sequence>
<dbReference type="PANTHER" id="PTHR23502:SF30">
    <property type="entry name" value="TRANSPORTER, PUTATIVE (AFU_ORTHOLOGUE AFUA_8G04702)-RELATED"/>
    <property type="match status" value="1"/>
</dbReference>
<evidence type="ECO:0000256" key="6">
    <source>
        <dbReference type="SAM" id="Phobius"/>
    </source>
</evidence>
<feature type="transmembrane region" description="Helical" evidence="6">
    <location>
        <begin position="519"/>
        <end position="540"/>
    </location>
</feature>
<evidence type="ECO:0000256" key="3">
    <source>
        <dbReference type="ARBA" id="ARBA00022989"/>
    </source>
</evidence>
<feature type="region of interest" description="Disordered" evidence="5">
    <location>
        <begin position="268"/>
        <end position="301"/>
    </location>
</feature>
<dbReference type="HOGENOM" id="CLU_008455_13_3_1"/>
<feature type="transmembrane region" description="Helical" evidence="6">
    <location>
        <begin position="380"/>
        <end position="403"/>
    </location>
</feature>